<name>A0A0M0H167_ANEMI</name>
<sequence>MNKKLVAMSLTAMSILGGMSAVSATPMIPEINESSPATNVQVEPLEVTKRVQLKVNAKYELASSNYRVVSGDTRYIGSSGNMVWFTAPGTYVLQVDGWFSDTEYVFNVTK</sequence>
<dbReference type="Proteomes" id="UP000182836">
    <property type="component" value="Unassembled WGS sequence"/>
</dbReference>
<protein>
    <submittedName>
        <fullName evidence="2">Uncharacterized protein</fullName>
    </submittedName>
</protein>
<dbReference type="PATRIC" id="fig|47500.9.peg.3429"/>
<feature type="chain" id="PRO_5010427603" evidence="1">
    <location>
        <begin position="25"/>
        <end position="110"/>
    </location>
</feature>
<evidence type="ECO:0000256" key="1">
    <source>
        <dbReference type="SAM" id="SignalP"/>
    </source>
</evidence>
<feature type="signal peptide" evidence="1">
    <location>
        <begin position="1"/>
        <end position="24"/>
    </location>
</feature>
<organism evidence="2 4">
    <name type="scientific">Aneurinibacillus migulanus</name>
    <name type="common">Bacillus migulanus</name>
    <dbReference type="NCBI Taxonomy" id="47500"/>
    <lineage>
        <taxon>Bacteria</taxon>
        <taxon>Bacillati</taxon>
        <taxon>Bacillota</taxon>
        <taxon>Bacilli</taxon>
        <taxon>Bacillales</taxon>
        <taxon>Paenibacillaceae</taxon>
        <taxon>Aneurinibacillus group</taxon>
        <taxon>Aneurinibacillus</taxon>
    </lineage>
</organism>
<evidence type="ECO:0000313" key="4">
    <source>
        <dbReference type="Proteomes" id="UP000037269"/>
    </source>
</evidence>
<gene>
    <name evidence="2" type="ORF">AF333_10850</name>
    <name evidence="3" type="ORF">SAMN04487909_1735</name>
</gene>
<dbReference type="OrthoDB" id="9918407at2"/>
<keyword evidence="1" id="KW-0732">Signal</keyword>
<accession>A0A0M0H167</accession>
<dbReference type="RefSeq" id="WP_043064571.1">
    <property type="nucleotide sequence ID" value="NZ_BJOA01000323.1"/>
</dbReference>
<dbReference type="AlphaFoldDB" id="A0A0M0H167"/>
<evidence type="ECO:0000313" key="2">
    <source>
        <dbReference type="EMBL" id="KON95905.1"/>
    </source>
</evidence>
<reference evidence="3 5" key="2">
    <citation type="submission" date="2016-10" db="EMBL/GenBank/DDBJ databases">
        <authorList>
            <person name="de Groot N.N."/>
        </authorList>
    </citation>
    <scope>NUCLEOTIDE SEQUENCE [LARGE SCALE GENOMIC DNA]</scope>
    <source>
        <strain evidence="3 5">DSM 2895</strain>
    </source>
</reference>
<evidence type="ECO:0000313" key="5">
    <source>
        <dbReference type="Proteomes" id="UP000182836"/>
    </source>
</evidence>
<dbReference type="EMBL" id="LGUG01000004">
    <property type="protein sequence ID" value="KON95905.1"/>
    <property type="molecule type" value="Genomic_DNA"/>
</dbReference>
<reference evidence="2 4" key="1">
    <citation type="submission" date="2015-07" db="EMBL/GenBank/DDBJ databases">
        <title>Fjat-14205 dsm 2895.</title>
        <authorList>
            <person name="Liu B."/>
            <person name="Wang J."/>
            <person name="Zhu Y."/>
            <person name="Liu G."/>
            <person name="Chen Q."/>
            <person name="Chen Z."/>
            <person name="Lan J."/>
            <person name="Che J."/>
            <person name="Ge C."/>
            <person name="Shi H."/>
            <person name="Pan Z."/>
            <person name="Liu X."/>
        </authorList>
    </citation>
    <scope>NUCLEOTIDE SEQUENCE [LARGE SCALE GENOMIC DNA]</scope>
    <source>
        <strain evidence="2 4">DSM 2895</strain>
    </source>
</reference>
<dbReference type="GeneID" id="42305691"/>
<proteinExistence type="predicted"/>
<keyword evidence="4" id="KW-1185">Reference proteome</keyword>
<dbReference type="EMBL" id="FNED01000073">
    <property type="protein sequence ID" value="SDK56566.1"/>
    <property type="molecule type" value="Genomic_DNA"/>
</dbReference>
<evidence type="ECO:0000313" key="3">
    <source>
        <dbReference type="EMBL" id="SDK56566.1"/>
    </source>
</evidence>
<dbReference type="Proteomes" id="UP000037269">
    <property type="component" value="Unassembled WGS sequence"/>
</dbReference>